<comment type="catalytic activity">
    <reaction evidence="12">
        <text>4 Fe(2+) + O2 + 4 H(+) = 4 Fe(3+) + 2 H2O</text>
        <dbReference type="Rhea" id="RHEA:11148"/>
        <dbReference type="ChEBI" id="CHEBI:15377"/>
        <dbReference type="ChEBI" id="CHEBI:15378"/>
        <dbReference type="ChEBI" id="CHEBI:15379"/>
        <dbReference type="ChEBI" id="CHEBI:29033"/>
        <dbReference type="ChEBI" id="CHEBI:29034"/>
        <dbReference type="EC" id="1.16.3.1"/>
    </reaction>
</comment>
<dbReference type="EMBL" id="JARAOO010000012">
    <property type="protein sequence ID" value="KAJ7948225.1"/>
    <property type="molecule type" value="Genomic_DNA"/>
</dbReference>
<dbReference type="InterPro" id="IPR036524">
    <property type="entry name" value="Frataxin/CyaY_sf"/>
</dbReference>
<dbReference type="GO" id="GO:0006879">
    <property type="term" value="P:intracellular iron ion homeostasis"/>
    <property type="evidence" value="ECO:0007669"/>
    <property type="project" value="UniProtKB-KW"/>
</dbReference>
<comment type="subcellular location">
    <subcellularLocation>
        <location evidence="1">Mitochondrion</location>
    </subcellularLocation>
</comment>
<name>A0AAD7PAZ7_QUISA</name>
<keyword evidence="8" id="KW-0560">Oxidoreductase</keyword>
<sequence length="191" mass="21571">MASKLLLQRRLSGFLKASKSLSSIYSSSSPLQKSRFHLVETSEHVHGSPRSTACRNFCSRSLNIENGSQGPAAIDYRSLLQEDEFHRLADSTIHDLQEKFEEYGDTVQIDGFDIDYGNEVLTLKLGDLGTYVLNKQTPNRQIWLSSPVSGPSRFDWDQKTKAWVYRRNGANLLKVLESELEKLCSKSIVLS</sequence>
<evidence type="ECO:0000256" key="6">
    <source>
        <dbReference type="ARBA" id="ARBA00022496"/>
    </source>
</evidence>
<dbReference type="GO" id="GO:0051537">
    <property type="term" value="F:2 iron, 2 sulfur cluster binding"/>
    <property type="evidence" value="ECO:0007669"/>
    <property type="project" value="TreeGrafter"/>
</dbReference>
<dbReference type="InterPro" id="IPR017789">
    <property type="entry name" value="Frataxin"/>
</dbReference>
<evidence type="ECO:0000256" key="2">
    <source>
        <dbReference type="ARBA" id="ARBA00008183"/>
    </source>
</evidence>
<evidence type="ECO:0000256" key="8">
    <source>
        <dbReference type="ARBA" id="ARBA00023002"/>
    </source>
</evidence>
<dbReference type="Proteomes" id="UP001163823">
    <property type="component" value="Chromosome 12"/>
</dbReference>
<evidence type="ECO:0000256" key="4">
    <source>
        <dbReference type="ARBA" id="ARBA00022434"/>
    </source>
</evidence>
<keyword evidence="7" id="KW-0809">Transit peptide</keyword>
<dbReference type="KEGG" id="qsa:O6P43_028737"/>
<dbReference type="CDD" id="cd00503">
    <property type="entry name" value="Frataxin"/>
    <property type="match status" value="1"/>
</dbReference>
<dbReference type="SMART" id="SM01219">
    <property type="entry name" value="Frataxin_Cyay"/>
    <property type="match status" value="1"/>
</dbReference>
<evidence type="ECO:0000256" key="3">
    <source>
        <dbReference type="ARBA" id="ARBA00013107"/>
    </source>
</evidence>
<dbReference type="Gene3D" id="3.30.920.10">
    <property type="entry name" value="Frataxin/CyaY"/>
    <property type="match status" value="1"/>
</dbReference>
<dbReference type="GO" id="GO:0034986">
    <property type="term" value="F:iron chaperone activity"/>
    <property type="evidence" value="ECO:0007669"/>
    <property type="project" value="TreeGrafter"/>
</dbReference>
<dbReference type="PROSITE" id="PS50810">
    <property type="entry name" value="FRATAXIN_2"/>
    <property type="match status" value="1"/>
</dbReference>
<reference evidence="13" key="1">
    <citation type="journal article" date="2023" name="Science">
        <title>Elucidation of the pathway for biosynthesis of saponin adjuvants from the soapbark tree.</title>
        <authorList>
            <person name="Reed J."/>
            <person name="Orme A."/>
            <person name="El-Demerdash A."/>
            <person name="Owen C."/>
            <person name="Martin L.B.B."/>
            <person name="Misra R.C."/>
            <person name="Kikuchi S."/>
            <person name="Rejzek M."/>
            <person name="Martin A.C."/>
            <person name="Harkess A."/>
            <person name="Leebens-Mack J."/>
            <person name="Louveau T."/>
            <person name="Stephenson M.J."/>
            <person name="Osbourn A."/>
        </authorList>
    </citation>
    <scope>NUCLEOTIDE SEQUENCE</scope>
    <source>
        <strain evidence="13">S10</strain>
    </source>
</reference>
<dbReference type="GO" id="GO:0008198">
    <property type="term" value="F:ferrous iron binding"/>
    <property type="evidence" value="ECO:0007669"/>
    <property type="project" value="TreeGrafter"/>
</dbReference>
<keyword evidence="10" id="KW-0406">Ion transport</keyword>
<dbReference type="GO" id="GO:0005739">
    <property type="term" value="C:mitochondrion"/>
    <property type="evidence" value="ECO:0007669"/>
    <property type="project" value="UniProtKB-SubCell"/>
</dbReference>
<dbReference type="AlphaFoldDB" id="A0AAD7PAZ7"/>
<keyword evidence="6" id="KW-0410">Iron transport</keyword>
<dbReference type="GO" id="GO:0016226">
    <property type="term" value="P:iron-sulfur cluster assembly"/>
    <property type="evidence" value="ECO:0007669"/>
    <property type="project" value="InterPro"/>
</dbReference>
<dbReference type="PROSITE" id="PS01344">
    <property type="entry name" value="FRATAXIN_1"/>
    <property type="match status" value="1"/>
</dbReference>
<evidence type="ECO:0000313" key="13">
    <source>
        <dbReference type="EMBL" id="KAJ7948225.1"/>
    </source>
</evidence>
<evidence type="ECO:0000256" key="12">
    <source>
        <dbReference type="ARBA" id="ARBA00047990"/>
    </source>
</evidence>
<dbReference type="PRINTS" id="PR00904">
    <property type="entry name" value="FRATAXIN"/>
</dbReference>
<accession>A0AAD7PAZ7</accession>
<organism evidence="13 14">
    <name type="scientific">Quillaja saponaria</name>
    <name type="common">Soap bark tree</name>
    <dbReference type="NCBI Taxonomy" id="32244"/>
    <lineage>
        <taxon>Eukaryota</taxon>
        <taxon>Viridiplantae</taxon>
        <taxon>Streptophyta</taxon>
        <taxon>Embryophyta</taxon>
        <taxon>Tracheophyta</taxon>
        <taxon>Spermatophyta</taxon>
        <taxon>Magnoliopsida</taxon>
        <taxon>eudicotyledons</taxon>
        <taxon>Gunneridae</taxon>
        <taxon>Pentapetalae</taxon>
        <taxon>rosids</taxon>
        <taxon>fabids</taxon>
        <taxon>Fabales</taxon>
        <taxon>Quillajaceae</taxon>
        <taxon>Quillaja</taxon>
    </lineage>
</organism>
<dbReference type="Pfam" id="PF01491">
    <property type="entry name" value="Frataxin_Cyay"/>
    <property type="match status" value="1"/>
</dbReference>
<keyword evidence="5" id="KW-0813">Transport</keyword>
<gene>
    <name evidence="13" type="ORF">O6P43_028737</name>
</gene>
<evidence type="ECO:0000313" key="14">
    <source>
        <dbReference type="Proteomes" id="UP001163823"/>
    </source>
</evidence>
<proteinExistence type="inferred from homology"/>
<evidence type="ECO:0000256" key="9">
    <source>
        <dbReference type="ARBA" id="ARBA00023004"/>
    </source>
</evidence>
<evidence type="ECO:0000256" key="1">
    <source>
        <dbReference type="ARBA" id="ARBA00004173"/>
    </source>
</evidence>
<keyword evidence="4" id="KW-0409">Iron storage</keyword>
<dbReference type="GO" id="GO:0004322">
    <property type="term" value="F:ferroxidase activity"/>
    <property type="evidence" value="ECO:0007669"/>
    <property type="project" value="UniProtKB-EC"/>
</dbReference>
<protein>
    <recommendedName>
        <fullName evidence="3">ferroxidase</fullName>
        <ecNumber evidence="3">1.16.3.1</ecNumber>
    </recommendedName>
</protein>
<evidence type="ECO:0000256" key="10">
    <source>
        <dbReference type="ARBA" id="ARBA00023065"/>
    </source>
</evidence>
<dbReference type="GO" id="GO:0006826">
    <property type="term" value="P:iron ion transport"/>
    <property type="evidence" value="ECO:0007669"/>
    <property type="project" value="UniProtKB-KW"/>
</dbReference>
<dbReference type="PANTHER" id="PTHR16821:SF2">
    <property type="entry name" value="FRATAXIN, MITOCHONDRIAL"/>
    <property type="match status" value="1"/>
</dbReference>
<evidence type="ECO:0000256" key="7">
    <source>
        <dbReference type="ARBA" id="ARBA00022946"/>
    </source>
</evidence>
<dbReference type="EC" id="1.16.3.1" evidence="3"/>
<keyword evidence="9" id="KW-0408">Iron</keyword>
<dbReference type="SUPFAM" id="SSF55387">
    <property type="entry name" value="Frataxin/Nqo15-like"/>
    <property type="match status" value="1"/>
</dbReference>
<dbReference type="FunFam" id="3.30.920.10:FF:000003">
    <property type="entry name" value="Frataxin, mitochondrial"/>
    <property type="match status" value="1"/>
</dbReference>
<evidence type="ECO:0000256" key="5">
    <source>
        <dbReference type="ARBA" id="ARBA00022448"/>
    </source>
</evidence>
<dbReference type="InterPro" id="IPR002908">
    <property type="entry name" value="Frataxin/CyaY"/>
</dbReference>
<keyword evidence="11" id="KW-0496">Mitochondrion</keyword>
<keyword evidence="14" id="KW-1185">Reference proteome</keyword>
<dbReference type="PANTHER" id="PTHR16821">
    <property type="entry name" value="FRATAXIN"/>
    <property type="match status" value="1"/>
</dbReference>
<comment type="caution">
    <text evidence="13">The sequence shown here is derived from an EMBL/GenBank/DDBJ whole genome shotgun (WGS) entry which is preliminary data.</text>
</comment>
<evidence type="ECO:0000256" key="11">
    <source>
        <dbReference type="ARBA" id="ARBA00023128"/>
    </source>
</evidence>
<dbReference type="NCBIfam" id="TIGR03421">
    <property type="entry name" value="FeS_CyaY"/>
    <property type="match status" value="1"/>
</dbReference>
<comment type="similarity">
    <text evidence="2">Belongs to the frataxin family.</text>
</comment>
<dbReference type="InterPro" id="IPR020895">
    <property type="entry name" value="Frataxin_CS"/>
</dbReference>
<dbReference type="NCBIfam" id="TIGR03422">
    <property type="entry name" value="mito_frataxin"/>
    <property type="match status" value="1"/>
</dbReference>
<dbReference type="GO" id="GO:0008199">
    <property type="term" value="F:ferric iron binding"/>
    <property type="evidence" value="ECO:0007669"/>
    <property type="project" value="InterPro"/>
</dbReference>